<dbReference type="AlphaFoldDB" id="A0A0P1AQI7"/>
<accession>A0A0P1AQI7</accession>
<protein>
    <submittedName>
        <fullName evidence="1">Uncharacterized protein</fullName>
    </submittedName>
</protein>
<evidence type="ECO:0000313" key="2">
    <source>
        <dbReference type="Proteomes" id="UP000054928"/>
    </source>
</evidence>
<dbReference type="Proteomes" id="UP000054928">
    <property type="component" value="Unassembled WGS sequence"/>
</dbReference>
<dbReference type="EMBL" id="CCYD01000667">
    <property type="protein sequence ID" value="CEG43580.1"/>
    <property type="molecule type" value="Genomic_DNA"/>
</dbReference>
<dbReference type="RefSeq" id="XP_024579949.1">
    <property type="nucleotide sequence ID" value="XM_024729587.1"/>
</dbReference>
<evidence type="ECO:0000313" key="1">
    <source>
        <dbReference type="EMBL" id="CEG43580.1"/>
    </source>
</evidence>
<reference evidence="2" key="1">
    <citation type="submission" date="2014-09" db="EMBL/GenBank/DDBJ databases">
        <authorList>
            <person name="Sharma Rahul"/>
            <person name="Thines Marco"/>
        </authorList>
    </citation>
    <scope>NUCLEOTIDE SEQUENCE [LARGE SCALE GENOMIC DNA]</scope>
</reference>
<proteinExistence type="predicted"/>
<organism evidence="1 2">
    <name type="scientific">Plasmopara halstedii</name>
    <name type="common">Downy mildew of sunflower</name>
    <dbReference type="NCBI Taxonomy" id="4781"/>
    <lineage>
        <taxon>Eukaryota</taxon>
        <taxon>Sar</taxon>
        <taxon>Stramenopiles</taxon>
        <taxon>Oomycota</taxon>
        <taxon>Peronosporomycetes</taxon>
        <taxon>Peronosporales</taxon>
        <taxon>Peronosporaceae</taxon>
        <taxon>Plasmopara</taxon>
    </lineage>
</organism>
<name>A0A0P1AQI7_PLAHL</name>
<keyword evidence="2" id="KW-1185">Reference proteome</keyword>
<sequence length="75" mass="8776">MTLATAINTSFWLQCHHQLNLSSLDFLARRQVERTEQFDSDIYVSNFYFRNNRHDNQYGAGAGLEIDPVEIKDRP</sequence>
<dbReference type="GeneID" id="36408827"/>